<comment type="caution">
    <text evidence="2">The sequence shown here is derived from an EMBL/GenBank/DDBJ whole genome shotgun (WGS) entry which is preliminary data.</text>
</comment>
<accession>A0A5B7JVT8</accession>
<dbReference type="Proteomes" id="UP000324222">
    <property type="component" value="Unassembled WGS sequence"/>
</dbReference>
<name>A0A5B7JVT8_PORTR</name>
<evidence type="ECO:0000313" key="3">
    <source>
        <dbReference type="Proteomes" id="UP000324222"/>
    </source>
</evidence>
<dbReference type="EMBL" id="VSRR010108798">
    <property type="protein sequence ID" value="MPC97148.1"/>
    <property type="molecule type" value="Genomic_DNA"/>
</dbReference>
<evidence type="ECO:0000256" key="1">
    <source>
        <dbReference type="SAM" id="MobiDB-lite"/>
    </source>
</evidence>
<protein>
    <submittedName>
        <fullName evidence="2">Uncharacterized protein</fullName>
    </submittedName>
</protein>
<organism evidence="2 3">
    <name type="scientific">Portunus trituberculatus</name>
    <name type="common">Swimming crab</name>
    <name type="synonym">Neptunus trituberculatus</name>
    <dbReference type="NCBI Taxonomy" id="210409"/>
    <lineage>
        <taxon>Eukaryota</taxon>
        <taxon>Metazoa</taxon>
        <taxon>Ecdysozoa</taxon>
        <taxon>Arthropoda</taxon>
        <taxon>Crustacea</taxon>
        <taxon>Multicrustacea</taxon>
        <taxon>Malacostraca</taxon>
        <taxon>Eumalacostraca</taxon>
        <taxon>Eucarida</taxon>
        <taxon>Decapoda</taxon>
        <taxon>Pleocyemata</taxon>
        <taxon>Brachyura</taxon>
        <taxon>Eubrachyura</taxon>
        <taxon>Portunoidea</taxon>
        <taxon>Portunidae</taxon>
        <taxon>Portuninae</taxon>
        <taxon>Portunus</taxon>
    </lineage>
</organism>
<sequence length="24" mass="2637">MTTRLTGSASVSMRQQVARVTQEV</sequence>
<reference evidence="2 3" key="1">
    <citation type="submission" date="2019-05" db="EMBL/GenBank/DDBJ databases">
        <title>Another draft genome of Portunus trituberculatus and its Hox gene families provides insights of decapod evolution.</title>
        <authorList>
            <person name="Jeong J.-H."/>
            <person name="Song I."/>
            <person name="Kim S."/>
            <person name="Choi T."/>
            <person name="Kim D."/>
            <person name="Ryu S."/>
            <person name="Kim W."/>
        </authorList>
    </citation>
    <scope>NUCLEOTIDE SEQUENCE [LARGE SCALE GENOMIC DNA]</scope>
    <source>
        <tissue evidence="2">Muscle</tissue>
    </source>
</reference>
<proteinExistence type="predicted"/>
<evidence type="ECO:0000313" key="2">
    <source>
        <dbReference type="EMBL" id="MPC97148.1"/>
    </source>
</evidence>
<gene>
    <name evidence="2" type="ORF">E2C01_092442</name>
</gene>
<keyword evidence="3" id="KW-1185">Reference proteome</keyword>
<dbReference type="AlphaFoldDB" id="A0A5B7JVT8"/>
<feature type="region of interest" description="Disordered" evidence="1">
    <location>
        <begin position="1"/>
        <end position="24"/>
    </location>
</feature>